<keyword evidence="4" id="KW-0443">Lipid metabolism</keyword>
<organism evidence="8 9">
    <name type="scientific">Amphibalanus amphitrite</name>
    <name type="common">Striped barnacle</name>
    <name type="synonym">Balanus amphitrite</name>
    <dbReference type="NCBI Taxonomy" id="1232801"/>
    <lineage>
        <taxon>Eukaryota</taxon>
        <taxon>Metazoa</taxon>
        <taxon>Ecdysozoa</taxon>
        <taxon>Arthropoda</taxon>
        <taxon>Crustacea</taxon>
        <taxon>Multicrustacea</taxon>
        <taxon>Cirripedia</taxon>
        <taxon>Thoracica</taxon>
        <taxon>Thoracicalcarea</taxon>
        <taxon>Balanomorpha</taxon>
        <taxon>Balanoidea</taxon>
        <taxon>Balanidae</taxon>
        <taxon>Amphibalaninae</taxon>
        <taxon>Amphibalanus</taxon>
    </lineage>
</organism>
<feature type="domain" description="PLAT" evidence="6">
    <location>
        <begin position="25"/>
        <end position="141"/>
    </location>
</feature>
<proteinExistence type="predicted"/>
<dbReference type="SUPFAM" id="SSF48484">
    <property type="entry name" value="Lipoxigenase"/>
    <property type="match status" value="1"/>
</dbReference>
<gene>
    <name evidence="8" type="primary">AOSL_0</name>
    <name evidence="8" type="ORF">FJT64_006941</name>
</gene>
<evidence type="ECO:0000313" key="8">
    <source>
        <dbReference type="EMBL" id="KAF0295564.1"/>
    </source>
</evidence>
<dbReference type="Proteomes" id="UP000440578">
    <property type="component" value="Unassembled WGS sequence"/>
</dbReference>
<dbReference type="GO" id="GO:0034440">
    <property type="term" value="P:lipid oxidation"/>
    <property type="evidence" value="ECO:0007669"/>
    <property type="project" value="InterPro"/>
</dbReference>
<dbReference type="PANTHER" id="PTHR11771">
    <property type="entry name" value="LIPOXYGENASE"/>
    <property type="match status" value="1"/>
</dbReference>
<comment type="caution">
    <text evidence="5">Lacks conserved residue(s) required for the propagation of feature annotation.</text>
</comment>
<dbReference type="InterPro" id="IPR001024">
    <property type="entry name" value="PLAT/LH2_dom"/>
</dbReference>
<dbReference type="InterPro" id="IPR020834">
    <property type="entry name" value="LipOase_CS"/>
</dbReference>
<protein>
    <submittedName>
        <fullName evidence="8">Allene oxide synthase-lipoxygenase protein</fullName>
    </submittedName>
</protein>
<dbReference type="PRINTS" id="PR00087">
    <property type="entry name" value="LIPOXYGENASE"/>
</dbReference>
<dbReference type="PROSITE" id="PS50095">
    <property type="entry name" value="PLAT"/>
    <property type="match status" value="1"/>
</dbReference>
<evidence type="ECO:0000256" key="2">
    <source>
        <dbReference type="ARBA" id="ARBA00022964"/>
    </source>
</evidence>
<name>A0A6A4VVD6_AMPAM</name>
<dbReference type="SUPFAM" id="SSF49723">
    <property type="entry name" value="Lipase/lipooxygenase domain (PLAT/LH2 domain)"/>
    <property type="match status" value="1"/>
</dbReference>
<dbReference type="Pfam" id="PF01477">
    <property type="entry name" value="PLAT"/>
    <property type="match status" value="1"/>
</dbReference>
<evidence type="ECO:0000313" key="9">
    <source>
        <dbReference type="Proteomes" id="UP000440578"/>
    </source>
</evidence>
<dbReference type="PROSITE" id="PS00081">
    <property type="entry name" value="LIPOXYGENASE_2"/>
    <property type="match status" value="1"/>
</dbReference>
<keyword evidence="2" id="KW-0223">Dioxygenase</keyword>
<evidence type="ECO:0000256" key="3">
    <source>
        <dbReference type="ARBA" id="ARBA00023002"/>
    </source>
</evidence>
<evidence type="ECO:0000256" key="4">
    <source>
        <dbReference type="ARBA" id="ARBA00023098"/>
    </source>
</evidence>
<dbReference type="GO" id="GO:0016702">
    <property type="term" value="F:oxidoreductase activity, acting on single donors with incorporation of molecular oxygen, incorporation of two atoms of oxygen"/>
    <property type="evidence" value="ECO:0007669"/>
    <property type="project" value="InterPro"/>
</dbReference>
<evidence type="ECO:0000259" key="7">
    <source>
        <dbReference type="PROSITE" id="PS51393"/>
    </source>
</evidence>
<dbReference type="Pfam" id="PF00305">
    <property type="entry name" value="Lipoxygenase"/>
    <property type="match status" value="1"/>
</dbReference>
<sequence>MGRLTVLTCCVSAEYECDTTEYLSKDFLIRVKTGDLLGAGTDANVFIQLSDAVGRVSLPVKLSRRLRNVNERGSSCVVRVRDPFLGRVTRVNVWRDAAGLADAWLVDCIEVASQGHVTSVFPVHRWLRAERVYSFLEFDSCVPQDDVHAGVRRRELEEKRHRYTYCQRFVEGPAQFDFLREKARLLLKTKSIGSSNDSWSSFADLAKGYENSLGEPNAMQYWSSDRWFGLQRLQGVNPVMIQLCTSIPDKLGVDDAMLRPFLEGLSLEQALTSKKLFIVDLELLDGVGAVEGTELCSPIALFYLNKKDELMPVAIQLFQEKSPDNLVFLPSDPPNVWVLAKMYYNNAEAQQHQSCTHLGFTHLLMEGVVICTHRHLSPSHPLFRLLAPHFLYLIAINSRGLEKLISPGGWVDKGMTVGVNGMFELIRRGIKRWRLDTMGVVPAQIAGRGVADHSVLPYYPYRDDATALYAAIERYVRSVIDDVYSEPERLTGDWELQHWRKELTQPRDQGGVGLLGVPGDDEKGFTTKDELVTTFTSIISTCSLGHASANFAQYEEYGFVPNYPGILYGRAPRSKDTEPSERDLLSYLPSRVTTRDIMVITKLLSYRGTQSLGDFEVRYMYDPVGSRAAETMRAELRKLSDQISARNATAEFPYSWLDPAFVPNSISV</sequence>
<accession>A0A6A4VVD6</accession>
<evidence type="ECO:0000256" key="5">
    <source>
        <dbReference type="PROSITE-ProRule" id="PRU00152"/>
    </source>
</evidence>
<keyword evidence="3" id="KW-0560">Oxidoreductase</keyword>
<feature type="domain" description="Lipoxygenase" evidence="7">
    <location>
        <begin position="177"/>
        <end position="668"/>
    </location>
</feature>
<keyword evidence="9" id="KW-1185">Reference proteome</keyword>
<dbReference type="InterPro" id="IPR036392">
    <property type="entry name" value="PLAT/LH2_dom_sf"/>
</dbReference>
<keyword evidence="1" id="KW-0479">Metal-binding</keyword>
<dbReference type="GO" id="GO:0046872">
    <property type="term" value="F:metal ion binding"/>
    <property type="evidence" value="ECO:0007669"/>
    <property type="project" value="UniProtKB-KW"/>
</dbReference>
<dbReference type="InterPro" id="IPR000907">
    <property type="entry name" value="LipOase"/>
</dbReference>
<dbReference type="Gene3D" id="2.40.180.10">
    <property type="entry name" value="Catalase core domain"/>
    <property type="match status" value="1"/>
</dbReference>
<dbReference type="Gene3D" id="3.10.450.60">
    <property type="match status" value="1"/>
</dbReference>
<dbReference type="SMART" id="SM00308">
    <property type="entry name" value="LH2"/>
    <property type="match status" value="1"/>
</dbReference>
<dbReference type="InterPro" id="IPR036226">
    <property type="entry name" value="LipOase_C_sf"/>
</dbReference>
<dbReference type="PROSITE" id="PS51393">
    <property type="entry name" value="LIPOXYGENASE_3"/>
    <property type="match status" value="1"/>
</dbReference>
<dbReference type="Gene3D" id="1.20.245.10">
    <property type="entry name" value="Lipoxygenase-1, Domain 5"/>
    <property type="match status" value="1"/>
</dbReference>
<dbReference type="AlphaFoldDB" id="A0A6A4VVD6"/>
<reference evidence="8 9" key="1">
    <citation type="submission" date="2019-07" db="EMBL/GenBank/DDBJ databases">
        <title>Draft genome assembly of a fouling barnacle, Amphibalanus amphitrite (Darwin, 1854): The first reference genome for Thecostraca.</title>
        <authorList>
            <person name="Kim W."/>
        </authorList>
    </citation>
    <scope>NUCLEOTIDE SEQUENCE [LARGE SCALE GENOMIC DNA]</scope>
    <source>
        <strain evidence="8">SNU_AA5</strain>
        <tissue evidence="8">Soma without cirri and trophi</tissue>
    </source>
</reference>
<dbReference type="OrthoDB" id="6330879at2759"/>
<evidence type="ECO:0000259" key="6">
    <source>
        <dbReference type="PROSITE" id="PS50095"/>
    </source>
</evidence>
<evidence type="ECO:0000256" key="1">
    <source>
        <dbReference type="ARBA" id="ARBA00022723"/>
    </source>
</evidence>
<dbReference type="EMBL" id="VIIS01001612">
    <property type="protein sequence ID" value="KAF0295564.1"/>
    <property type="molecule type" value="Genomic_DNA"/>
</dbReference>
<dbReference type="InterPro" id="IPR013819">
    <property type="entry name" value="LipOase_C"/>
</dbReference>
<comment type="caution">
    <text evidence="8">The sequence shown here is derived from an EMBL/GenBank/DDBJ whole genome shotgun (WGS) entry which is preliminary data.</text>
</comment>